<dbReference type="PROSITE" id="PS50048">
    <property type="entry name" value="ZN2_CY6_FUNGAL_2"/>
    <property type="match status" value="1"/>
</dbReference>
<dbReference type="CDD" id="cd00067">
    <property type="entry name" value="GAL4"/>
    <property type="match status" value="1"/>
</dbReference>
<dbReference type="GO" id="GO:0008270">
    <property type="term" value="F:zinc ion binding"/>
    <property type="evidence" value="ECO:0007669"/>
    <property type="project" value="InterPro"/>
</dbReference>
<keyword evidence="4" id="KW-1185">Reference proteome</keyword>
<proteinExistence type="predicted"/>
<dbReference type="Gene3D" id="4.10.240.10">
    <property type="entry name" value="Zn(2)-C6 fungal-type DNA-binding domain"/>
    <property type="match status" value="1"/>
</dbReference>
<dbReference type="InterPro" id="IPR001138">
    <property type="entry name" value="Zn2Cys6_DnaBD"/>
</dbReference>
<evidence type="ECO:0000313" key="4">
    <source>
        <dbReference type="Proteomes" id="UP000799770"/>
    </source>
</evidence>
<dbReference type="OrthoDB" id="416217at2759"/>
<dbReference type="Proteomes" id="UP000799770">
    <property type="component" value="Unassembled WGS sequence"/>
</dbReference>
<evidence type="ECO:0000313" key="3">
    <source>
        <dbReference type="EMBL" id="KAF2119239.1"/>
    </source>
</evidence>
<dbReference type="PANTHER" id="PTHR47784:SF9">
    <property type="entry name" value="ZN(II)2CYS6 TRANSCRIPTION FACTOR (EUROFUNG)"/>
    <property type="match status" value="1"/>
</dbReference>
<dbReference type="Pfam" id="PF11951">
    <property type="entry name" value="Fungal_trans_2"/>
    <property type="match status" value="1"/>
</dbReference>
<dbReference type="PROSITE" id="PS00463">
    <property type="entry name" value="ZN2_CY6_FUNGAL_1"/>
    <property type="match status" value="1"/>
</dbReference>
<dbReference type="InterPro" id="IPR021858">
    <property type="entry name" value="Fun_TF"/>
</dbReference>
<evidence type="ECO:0000259" key="2">
    <source>
        <dbReference type="PROSITE" id="PS50048"/>
    </source>
</evidence>
<keyword evidence="1" id="KW-0539">Nucleus</keyword>
<dbReference type="InterPro" id="IPR036864">
    <property type="entry name" value="Zn2-C6_fun-type_DNA-bd_sf"/>
</dbReference>
<dbReference type="AlphaFoldDB" id="A0A6A5ZIG8"/>
<dbReference type="InterPro" id="IPR053157">
    <property type="entry name" value="Sterol_Uptake_Regulator"/>
</dbReference>
<reference evidence="3" key="1">
    <citation type="journal article" date="2020" name="Stud. Mycol.">
        <title>101 Dothideomycetes genomes: a test case for predicting lifestyles and emergence of pathogens.</title>
        <authorList>
            <person name="Haridas S."/>
            <person name="Albert R."/>
            <person name="Binder M."/>
            <person name="Bloem J."/>
            <person name="Labutti K."/>
            <person name="Salamov A."/>
            <person name="Andreopoulos B."/>
            <person name="Baker S."/>
            <person name="Barry K."/>
            <person name="Bills G."/>
            <person name="Bluhm B."/>
            <person name="Cannon C."/>
            <person name="Castanera R."/>
            <person name="Culley D."/>
            <person name="Daum C."/>
            <person name="Ezra D."/>
            <person name="Gonzalez J."/>
            <person name="Henrissat B."/>
            <person name="Kuo A."/>
            <person name="Liang C."/>
            <person name="Lipzen A."/>
            <person name="Lutzoni F."/>
            <person name="Magnuson J."/>
            <person name="Mondo S."/>
            <person name="Nolan M."/>
            <person name="Ohm R."/>
            <person name="Pangilinan J."/>
            <person name="Park H.-J."/>
            <person name="Ramirez L."/>
            <person name="Alfaro M."/>
            <person name="Sun H."/>
            <person name="Tritt A."/>
            <person name="Yoshinaga Y."/>
            <person name="Zwiers L.-H."/>
            <person name="Turgeon B."/>
            <person name="Goodwin S."/>
            <person name="Spatafora J."/>
            <person name="Crous P."/>
            <person name="Grigoriev I."/>
        </authorList>
    </citation>
    <scope>NUCLEOTIDE SEQUENCE</scope>
    <source>
        <strain evidence="3">CBS 627.86</strain>
    </source>
</reference>
<organism evidence="3 4">
    <name type="scientific">Lophiotrema nucula</name>
    <dbReference type="NCBI Taxonomy" id="690887"/>
    <lineage>
        <taxon>Eukaryota</taxon>
        <taxon>Fungi</taxon>
        <taxon>Dikarya</taxon>
        <taxon>Ascomycota</taxon>
        <taxon>Pezizomycotina</taxon>
        <taxon>Dothideomycetes</taxon>
        <taxon>Pleosporomycetidae</taxon>
        <taxon>Pleosporales</taxon>
        <taxon>Lophiotremataceae</taxon>
        <taxon>Lophiotrema</taxon>
    </lineage>
</organism>
<dbReference type="SUPFAM" id="SSF57701">
    <property type="entry name" value="Zn2/Cys6 DNA-binding domain"/>
    <property type="match status" value="1"/>
</dbReference>
<dbReference type="SMART" id="SM00066">
    <property type="entry name" value="GAL4"/>
    <property type="match status" value="1"/>
</dbReference>
<dbReference type="Pfam" id="PF00172">
    <property type="entry name" value="Zn_clus"/>
    <property type="match status" value="1"/>
</dbReference>
<dbReference type="EMBL" id="ML977315">
    <property type="protein sequence ID" value="KAF2119239.1"/>
    <property type="molecule type" value="Genomic_DNA"/>
</dbReference>
<evidence type="ECO:0000256" key="1">
    <source>
        <dbReference type="ARBA" id="ARBA00023242"/>
    </source>
</evidence>
<dbReference type="GO" id="GO:0001228">
    <property type="term" value="F:DNA-binding transcription activator activity, RNA polymerase II-specific"/>
    <property type="evidence" value="ECO:0007669"/>
    <property type="project" value="TreeGrafter"/>
</dbReference>
<dbReference type="PANTHER" id="PTHR47784">
    <property type="entry name" value="STEROL UPTAKE CONTROL PROTEIN 2"/>
    <property type="match status" value="1"/>
</dbReference>
<name>A0A6A5ZIG8_9PLEO</name>
<accession>A0A6A5ZIG8</accession>
<sequence>MPFSAFRIAPQPQPKPNAALTPSFDLVLHRSRKPHSKSRSGCGSCKLRHKRCDEKRPKCSLCVRKGTSCTYVTSYGTLNVNRMALAARSITEPSPSLWPGPLSPPVISSSSDERHTKYDLFLINHFARSTAKDFQSDEHEGIYSDQALALAKHYPAIMHAMIALAACHLQHLGIDGRQYRPAEAIHCTYASQELRKSICHIRGVNDADSILTTAMLLNTLTFCAADYREESDRPSWDWLRIQIGLTDLLSRTKPFHPDSIWNPLFEVQKEMAITEAPVADISGQLVAFCTVERTDGIAAVYFDFVHLLAPLVDFPLDPQYMLLYLRVVGGISQDFVALLEREDTRALLLFSHWLRLMCSIRQWWCIRRTTRECWKICSILSKKLDAAAMELLHLPAAACGFPLQGQAME</sequence>
<protein>
    <recommendedName>
        <fullName evidence="2">Zn(2)-C6 fungal-type domain-containing protein</fullName>
    </recommendedName>
</protein>
<gene>
    <name evidence="3" type="ORF">BDV96DRAFT_341785</name>
</gene>
<feature type="domain" description="Zn(2)-C6 fungal-type" evidence="2">
    <location>
        <begin position="41"/>
        <end position="71"/>
    </location>
</feature>